<gene>
    <name evidence="1" type="ORF">JBS370_LOCUS2995</name>
</gene>
<reference evidence="1" key="1">
    <citation type="submission" date="2021-02" db="EMBL/GenBank/DDBJ databases">
        <authorList>
            <person name="Nowell W R."/>
        </authorList>
    </citation>
    <scope>NUCLEOTIDE SEQUENCE</scope>
</reference>
<dbReference type="AlphaFoldDB" id="A0A818MDQ4"/>
<evidence type="ECO:0000313" key="1">
    <source>
        <dbReference type="EMBL" id="CAF3584860.1"/>
    </source>
</evidence>
<dbReference type="PANTHER" id="PTHR33488:SF2">
    <property type="entry name" value="EARLY ENDOSOME ANTIGEN 1-LIKE"/>
    <property type="match status" value="1"/>
</dbReference>
<organism evidence="1 2">
    <name type="scientific">Rotaria sordida</name>
    <dbReference type="NCBI Taxonomy" id="392033"/>
    <lineage>
        <taxon>Eukaryota</taxon>
        <taxon>Metazoa</taxon>
        <taxon>Spiralia</taxon>
        <taxon>Gnathifera</taxon>
        <taxon>Rotifera</taxon>
        <taxon>Eurotatoria</taxon>
        <taxon>Bdelloidea</taxon>
        <taxon>Philodinida</taxon>
        <taxon>Philodinidae</taxon>
        <taxon>Rotaria</taxon>
    </lineage>
</organism>
<dbReference type="Proteomes" id="UP000663836">
    <property type="component" value="Unassembled WGS sequence"/>
</dbReference>
<proteinExistence type="predicted"/>
<sequence length="633" mass="74539">MVLASRQDFNFSIPTGYSVKYVQNIGSFRQTTAQLATDMRSSLSSAREDLNRVHTGMERVPDHLKNMVLLIKHAPFDLLLMLFPDSFNNIEKLVNDSLIVLRKPEKNFEKVLNLLTEIDYLLNNTSNDIMIYLQVFDVKTQWTHLTELVTELAKQAERTRESFLLQFNWILREFIRPDLTFAETHRDFIILLLLPKIVEIDQTSDILGIITKTYTDISFQFTDEQIGGYTHLLLLSKEEDRQRYLKQFQYDLVPQVVQSARLALNRHNEFLQRDRNRREIYEKFLTETSYNDLISLIEILLNRNSVEKKPDDHILVEQWQDYVLANAILANYLNILMVHASKSDFSLLKESNDCTTYIKNPNSFRQTISQLSDNIRHILLDLYKDLNHIQIGLERFPIHLKTILLLIKKGNNDSISIYLPKLLKKGENIVNESLFILKNPKIKIEQVKDLLIELNSLISNVTPDISFTLQIEDVKTQWTLFHDLFTQLSIQAENAINDFLLQFNWILEQFIQLNINNYRDLIINLLKLKVIEIERTIDLLTIISQTYVDISLEYANEKIISNTHLISISDEQERKEIIKQYRYELQPIAVKFARLALTRHNEFLQRIQNRERIYEDFLNEMSENDLNLLLTIN</sequence>
<name>A0A818MDQ4_9BILA</name>
<evidence type="ECO:0000313" key="2">
    <source>
        <dbReference type="Proteomes" id="UP000663836"/>
    </source>
</evidence>
<comment type="caution">
    <text evidence="1">The sequence shown here is derived from an EMBL/GenBank/DDBJ whole genome shotgun (WGS) entry which is preliminary data.</text>
</comment>
<dbReference type="PANTHER" id="PTHR33488">
    <property type="entry name" value="ZGC:162509"/>
    <property type="match status" value="1"/>
</dbReference>
<dbReference type="EMBL" id="CAJOBD010000124">
    <property type="protein sequence ID" value="CAF3584860.1"/>
    <property type="molecule type" value="Genomic_DNA"/>
</dbReference>
<protein>
    <submittedName>
        <fullName evidence="1">Uncharacterized protein</fullName>
    </submittedName>
</protein>
<accession>A0A818MDQ4</accession>